<evidence type="ECO:0000313" key="1">
    <source>
        <dbReference type="EMBL" id="DAD68582.1"/>
    </source>
</evidence>
<dbReference type="EMBL" id="BK014704">
    <property type="protein sequence ID" value="DAD68582.1"/>
    <property type="molecule type" value="Genomic_DNA"/>
</dbReference>
<accession>A0A8S5LF60</accession>
<sequence length="49" mass="5545">MRSKPLSGCAHGAPRTQTESAYYRLSMTLLHTETTNSPPTRSQWTVTHR</sequence>
<proteinExistence type="predicted"/>
<protein>
    <submittedName>
        <fullName evidence="1">Uncharacterized protein</fullName>
    </submittedName>
</protein>
<reference evidence="1" key="1">
    <citation type="journal article" date="2021" name="Proc. Natl. Acad. Sci. U.S.A.">
        <title>A Catalog of Tens of Thousands of Viruses from Human Metagenomes Reveals Hidden Associations with Chronic Diseases.</title>
        <authorList>
            <person name="Tisza M.J."/>
            <person name="Buck C.B."/>
        </authorList>
    </citation>
    <scope>NUCLEOTIDE SEQUENCE</scope>
    <source>
        <strain evidence="1">Ct3CA7</strain>
    </source>
</reference>
<name>A0A8S5LF60_9CAUD</name>
<organism evidence="1">
    <name type="scientific">Siphoviridae sp. ct3CA7</name>
    <dbReference type="NCBI Taxonomy" id="2823561"/>
    <lineage>
        <taxon>Viruses</taxon>
        <taxon>Duplodnaviria</taxon>
        <taxon>Heunggongvirae</taxon>
        <taxon>Uroviricota</taxon>
        <taxon>Caudoviricetes</taxon>
    </lineage>
</organism>